<dbReference type="Gene3D" id="1.20.1050.10">
    <property type="match status" value="1"/>
</dbReference>
<accession>A0ABP6KN25</accession>
<dbReference type="RefSeq" id="WP_068710489.1">
    <property type="nucleotide sequence ID" value="NZ_BAAAXQ010000043.1"/>
</dbReference>
<dbReference type="SUPFAM" id="SSF47616">
    <property type="entry name" value="GST C-terminal domain-like"/>
    <property type="match status" value="1"/>
</dbReference>
<dbReference type="PANTHER" id="PTHR32419:SF6">
    <property type="entry name" value="GLUTATHIONE S-TRANSFERASE OMEGA-LIKE 1-RELATED"/>
    <property type="match status" value="1"/>
</dbReference>
<evidence type="ECO:0000313" key="2">
    <source>
        <dbReference type="EMBL" id="GAA3018607.1"/>
    </source>
</evidence>
<dbReference type="Proteomes" id="UP001501577">
    <property type="component" value="Unassembled WGS sequence"/>
</dbReference>
<dbReference type="Gene3D" id="3.40.30.10">
    <property type="entry name" value="Glutaredoxin"/>
    <property type="match status" value="1"/>
</dbReference>
<name>A0ABP6KN25_9ENTE</name>
<protein>
    <recommendedName>
        <fullName evidence="1">GST C-terminal domain-containing protein</fullName>
    </recommendedName>
</protein>
<gene>
    <name evidence="2" type="ORF">GCM10019998_13880</name>
</gene>
<dbReference type="PANTHER" id="PTHR32419">
    <property type="entry name" value="GLUTATHIONYL-HYDROQUINONE REDUCTASE"/>
    <property type="match status" value="1"/>
</dbReference>
<organism evidence="2 3">
    <name type="scientific">Tetragenococcus solitarius</name>
    <dbReference type="NCBI Taxonomy" id="71453"/>
    <lineage>
        <taxon>Bacteria</taxon>
        <taxon>Bacillati</taxon>
        <taxon>Bacillota</taxon>
        <taxon>Bacilli</taxon>
        <taxon>Lactobacillales</taxon>
        <taxon>Enterococcaceae</taxon>
        <taxon>Tetragenococcus</taxon>
    </lineage>
</organism>
<feature type="domain" description="GST C-terminal" evidence="1">
    <location>
        <begin position="156"/>
        <end position="289"/>
    </location>
</feature>
<proteinExistence type="predicted"/>
<sequence>MTLLQEEIQQSFQEYQQISLTKAREAFYRQSFLHDGEFYWPEESYPLEKKRYALIWLPACPRAQRVAATIHLLGLTDWIETIELAPHKDQSWHFSATMDGVYYLYELFEQKAEGIQPCLYDKKRHEVITNDQYNLSKILVRFSNQLEKTPSWKLYPVDKQSQIDAMSGFIFQHVNVQIYRAGHAANVEDKRKEDKKLAQTFQILDRHLGQYPFLFGDTLTDADLRLFPSLLRCPIYAKQFALDSCQLAGYENLRGYVHKFYQIPAIRETTKLEQIVETHYRSPHNLKTFGSKYQKETITSTFGELEII</sequence>
<dbReference type="InterPro" id="IPR010987">
    <property type="entry name" value="Glutathione-S-Trfase_C-like"/>
</dbReference>
<dbReference type="InterPro" id="IPR036282">
    <property type="entry name" value="Glutathione-S-Trfase_C_sf"/>
</dbReference>
<reference evidence="3" key="1">
    <citation type="journal article" date="2019" name="Int. J. Syst. Evol. Microbiol.">
        <title>The Global Catalogue of Microorganisms (GCM) 10K type strain sequencing project: providing services to taxonomists for standard genome sequencing and annotation.</title>
        <authorList>
            <consortium name="The Broad Institute Genomics Platform"/>
            <consortium name="The Broad Institute Genome Sequencing Center for Infectious Disease"/>
            <person name="Wu L."/>
            <person name="Ma J."/>
        </authorList>
    </citation>
    <scope>NUCLEOTIDE SEQUENCE [LARGE SCALE GENOMIC DNA]</scope>
    <source>
        <strain evidence="3">JCM 8736</strain>
    </source>
</reference>
<keyword evidence="3" id="KW-1185">Reference proteome</keyword>
<dbReference type="InterPro" id="IPR016639">
    <property type="entry name" value="GST_Omega/GSH"/>
</dbReference>
<evidence type="ECO:0000259" key="1">
    <source>
        <dbReference type="PROSITE" id="PS50405"/>
    </source>
</evidence>
<dbReference type="Pfam" id="PF13410">
    <property type="entry name" value="GST_C_2"/>
    <property type="match status" value="1"/>
</dbReference>
<evidence type="ECO:0000313" key="3">
    <source>
        <dbReference type="Proteomes" id="UP001501577"/>
    </source>
</evidence>
<comment type="caution">
    <text evidence="2">The sequence shown here is derived from an EMBL/GenBank/DDBJ whole genome shotgun (WGS) entry which is preliminary data.</text>
</comment>
<dbReference type="PROSITE" id="PS50405">
    <property type="entry name" value="GST_CTER"/>
    <property type="match status" value="1"/>
</dbReference>
<dbReference type="EMBL" id="BAAAXQ010000043">
    <property type="protein sequence ID" value="GAA3018607.1"/>
    <property type="molecule type" value="Genomic_DNA"/>
</dbReference>